<evidence type="ECO:0000256" key="1">
    <source>
        <dbReference type="SAM" id="MobiDB-lite"/>
    </source>
</evidence>
<accession>A0A5K3FSQ1</accession>
<dbReference type="AlphaFoldDB" id="A0A5K3FSQ1"/>
<reference evidence="2" key="1">
    <citation type="submission" date="2019-11" db="UniProtKB">
        <authorList>
            <consortium name="WormBaseParasite"/>
        </authorList>
    </citation>
    <scope>IDENTIFICATION</scope>
</reference>
<proteinExistence type="predicted"/>
<organism evidence="2">
    <name type="scientific">Mesocestoides corti</name>
    <name type="common">Flatworm</name>
    <dbReference type="NCBI Taxonomy" id="53468"/>
    <lineage>
        <taxon>Eukaryota</taxon>
        <taxon>Metazoa</taxon>
        <taxon>Spiralia</taxon>
        <taxon>Lophotrochozoa</taxon>
        <taxon>Platyhelminthes</taxon>
        <taxon>Cestoda</taxon>
        <taxon>Eucestoda</taxon>
        <taxon>Cyclophyllidea</taxon>
        <taxon>Mesocestoididae</taxon>
        <taxon>Mesocestoides</taxon>
    </lineage>
</organism>
<feature type="region of interest" description="Disordered" evidence="1">
    <location>
        <begin position="1"/>
        <end position="21"/>
    </location>
</feature>
<protein>
    <submittedName>
        <fullName evidence="2">Uncharacterized protein</fullName>
    </submittedName>
</protein>
<dbReference type="WBParaSite" id="MCU_010912-RA">
    <property type="protein sequence ID" value="MCU_010912-RA"/>
    <property type="gene ID" value="MCU_010912"/>
</dbReference>
<evidence type="ECO:0000313" key="2">
    <source>
        <dbReference type="WBParaSite" id="MCU_010912-RA"/>
    </source>
</evidence>
<sequence>MGDSRSSTPLAEETDSNVDDLHLTDNVTTAAGTAQQLQIPQPPWYVQFRQMLARLRIIFFSLMARLEPTSDVEEADAVCTAILAYADAYRELRRTAWELAMAKQTL</sequence>
<name>A0A5K3FSQ1_MESCO</name>